<dbReference type="eggNOG" id="ENOG502SGEE">
    <property type="taxonomic scope" value="Eukaryota"/>
</dbReference>
<reference evidence="2 3" key="1">
    <citation type="journal article" date="2011" name="Science">
        <title>The Selaginella genome identifies genetic changes associated with the evolution of vascular plants.</title>
        <authorList>
            <person name="Banks J.A."/>
            <person name="Nishiyama T."/>
            <person name="Hasebe M."/>
            <person name="Bowman J.L."/>
            <person name="Gribskov M."/>
            <person name="dePamphilis C."/>
            <person name="Albert V.A."/>
            <person name="Aono N."/>
            <person name="Aoyama T."/>
            <person name="Ambrose B.A."/>
            <person name="Ashton N.W."/>
            <person name="Axtell M.J."/>
            <person name="Barker E."/>
            <person name="Barker M.S."/>
            <person name="Bennetzen J.L."/>
            <person name="Bonawitz N.D."/>
            <person name="Chapple C."/>
            <person name="Cheng C."/>
            <person name="Correa L.G."/>
            <person name="Dacre M."/>
            <person name="DeBarry J."/>
            <person name="Dreyer I."/>
            <person name="Elias M."/>
            <person name="Engstrom E.M."/>
            <person name="Estelle M."/>
            <person name="Feng L."/>
            <person name="Finet C."/>
            <person name="Floyd S.K."/>
            <person name="Frommer W.B."/>
            <person name="Fujita T."/>
            <person name="Gramzow L."/>
            <person name="Gutensohn M."/>
            <person name="Harholt J."/>
            <person name="Hattori M."/>
            <person name="Heyl A."/>
            <person name="Hirai T."/>
            <person name="Hiwatashi Y."/>
            <person name="Ishikawa M."/>
            <person name="Iwata M."/>
            <person name="Karol K.G."/>
            <person name="Koehler B."/>
            <person name="Kolukisaoglu U."/>
            <person name="Kubo M."/>
            <person name="Kurata T."/>
            <person name="Lalonde S."/>
            <person name="Li K."/>
            <person name="Li Y."/>
            <person name="Litt A."/>
            <person name="Lyons E."/>
            <person name="Manning G."/>
            <person name="Maruyama T."/>
            <person name="Michael T.P."/>
            <person name="Mikami K."/>
            <person name="Miyazaki S."/>
            <person name="Morinaga S."/>
            <person name="Murata T."/>
            <person name="Mueller-Roeber B."/>
            <person name="Nelson D.R."/>
            <person name="Obara M."/>
            <person name="Oguri Y."/>
            <person name="Olmstead R.G."/>
            <person name="Onodera N."/>
            <person name="Petersen B.L."/>
            <person name="Pils B."/>
            <person name="Prigge M."/>
            <person name="Rensing S.A."/>
            <person name="Riano-Pachon D.M."/>
            <person name="Roberts A.W."/>
            <person name="Sato Y."/>
            <person name="Scheller H.V."/>
            <person name="Schulz B."/>
            <person name="Schulz C."/>
            <person name="Shakirov E.V."/>
            <person name="Shibagaki N."/>
            <person name="Shinohara N."/>
            <person name="Shippen D.E."/>
            <person name="Soerensen I."/>
            <person name="Sotooka R."/>
            <person name="Sugimoto N."/>
            <person name="Sugita M."/>
            <person name="Sumikawa N."/>
            <person name="Tanurdzic M."/>
            <person name="Theissen G."/>
            <person name="Ulvskov P."/>
            <person name="Wakazuki S."/>
            <person name="Weng J.K."/>
            <person name="Willats W.W."/>
            <person name="Wipf D."/>
            <person name="Wolf P.G."/>
            <person name="Yang L."/>
            <person name="Zimmer A.D."/>
            <person name="Zhu Q."/>
            <person name="Mitros T."/>
            <person name="Hellsten U."/>
            <person name="Loque D."/>
            <person name="Otillar R."/>
            <person name="Salamov A."/>
            <person name="Schmutz J."/>
            <person name="Shapiro H."/>
            <person name="Lindquist E."/>
            <person name="Lucas S."/>
            <person name="Rokhsar D."/>
            <person name="Grigoriev I.V."/>
        </authorList>
    </citation>
    <scope>NUCLEOTIDE SEQUENCE [LARGE SCALE GENOMIC DNA]</scope>
</reference>
<feature type="compositionally biased region" description="Polar residues" evidence="1">
    <location>
        <begin position="644"/>
        <end position="656"/>
    </location>
</feature>
<gene>
    <name evidence="2" type="ORF">SELMODRAFT_426179</name>
</gene>
<dbReference type="EMBL" id="GL377646">
    <property type="protein sequence ID" value="EFJ11456.1"/>
    <property type="molecule type" value="Genomic_DNA"/>
</dbReference>
<dbReference type="PANTHER" id="PTHR33266">
    <property type="entry name" value="CHROMOSOME 15, WHOLE GENOME SHOTGUN SEQUENCE"/>
    <property type="match status" value="1"/>
</dbReference>
<accession>D8SVL3</accession>
<feature type="region of interest" description="Disordered" evidence="1">
    <location>
        <begin position="698"/>
        <end position="717"/>
    </location>
</feature>
<keyword evidence="3" id="KW-1185">Reference proteome</keyword>
<dbReference type="InParanoid" id="D8SVL3"/>
<dbReference type="HOGENOM" id="CLU_358056_0_0_1"/>
<name>D8SVL3_SELML</name>
<organism evidence="3">
    <name type="scientific">Selaginella moellendorffii</name>
    <name type="common">Spikemoss</name>
    <dbReference type="NCBI Taxonomy" id="88036"/>
    <lineage>
        <taxon>Eukaryota</taxon>
        <taxon>Viridiplantae</taxon>
        <taxon>Streptophyta</taxon>
        <taxon>Embryophyta</taxon>
        <taxon>Tracheophyta</taxon>
        <taxon>Lycopodiopsida</taxon>
        <taxon>Selaginellales</taxon>
        <taxon>Selaginellaceae</taxon>
        <taxon>Selaginella</taxon>
    </lineage>
</organism>
<proteinExistence type="predicted"/>
<evidence type="ECO:0000313" key="3">
    <source>
        <dbReference type="Proteomes" id="UP000001514"/>
    </source>
</evidence>
<sequence length="810" mass="92459">MEQLRLLQERVRSMEMSYRECPEDLFDDFEGFDPEWKQRYLDLLLESWDKLSPEQHEKHKGIGPRYVLEMALQQVDNKARESKVRMVLEKYPVLLFESWECVHNKRYIREVPALEIGTETTGQPLKLLFVFDEARSLLPSKDGREENVYIPLQRSTRVLGGTCLTLFIDTTSRVANFLEPEWCDPSARSRNPVPGFFLPSPLIAFFKGDIGENSTLLPATSTQGNCFEEVVSNEWMLKYGRPLWWSLYLSNLAKDPDACESCQDLHRWLESATDADKAEAFQTVFGIAHYKLTLVTTRDINRYSEHARIAMLGVRYGISIDASSKLVEDLIASHMLTGLYVTSCQSRLFAAWAAEPLLSEAALVCIQQFKETPDGYRLLFKPFQTLLSGGIVDKGEQGELLLRIILLEAVDKAREMTGEKRSWCTVDEFCSQLVKTPLGELAQQKKMPHQEKVQAVAQGKISINCFRRIYKNKTDLSDLVEAFKRRCGLVCYRGAWGVDILVPIHLGDMKDRLNLSALFIQAKDMKRSSGLIALAKNSPQFSSLGCLDESPYLSLYMNLNSGSGNVNKVDMVAPECVWKAVRKCKEAQKAVQQLGSKVHEIRKKLKREGGYPMTRARRRDGGAAQEEQFERESTAEQEQYEGKNPTQQEQSQSELEWTSVLENPINPEEQHEGKNLAQQEQSERELGSEWTTVLKNPLNSEEQHEGKNPAQQEQGGKDVMIQHWKEWMTADIKNQIIVKTRGLDCLSLDADLLKILEAIKNVQVWPEKIVKIIPEDGAKRHQAIKQIWEVQDPFLQDMFGILNINDLTLT</sequence>
<dbReference type="Proteomes" id="UP000001514">
    <property type="component" value="Unassembled WGS sequence"/>
</dbReference>
<dbReference type="PANTHER" id="PTHR33266:SF1">
    <property type="entry name" value="F-BOX DOMAIN-CONTAINING PROTEIN"/>
    <property type="match status" value="1"/>
</dbReference>
<evidence type="ECO:0000256" key="1">
    <source>
        <dbReference type="SAM" id="MobiDB-lite"/>
    </source>
</evidence>
<dbReference type="Gramene" id="EFJ11456">
    <property type="protein sequence ID" value="EFJ11456"/>
    <property type="gene ID" value="SELMODRAFT_426179"/>
</dbReference>
<dbReference type="KEGG" id="smo:SELMODRAFT_426179"/>
<protein>
    <submittedName>
        <fullName evidence="2">Uncharacterized protein</fullName>
    </submittedName>
</protein>
<dbReference type="AlphaFoldDB" id="D8SVL3"/>
<feature type="region of interest" description="Disordered" evidence="1">
    <location>
        <begin position="604"/>
        <end position="687"/>
    </location>
</feature>
<evidence type="ECO:0000313" key="2">
    <source>
        <dbReference type="EMBL" id="EFJ11456.1"/>
    </source>
</evidence>